<evidence type="ECO:0000256" key="1">
    <source>
        <dbReference type="SAM" id="Coils"/>
    </source>
</evidence>
<keyword evidence="3" id="KW-0472">Membrane</keyword>
<evidence type="ECO:0000256" key="3">
    <source>
        <dbReference type="SAM" id="Phobius"/>
    </source>
</evidence>
<dbReference type="RefSeq" id="XP_002952435.1">
    <property type="nucleotide sequence ID" value="XM_002952389.1"/>
</dbReference>
<name>D8U164_VOLCA</name>
<feature type="region of interest" description="Disordered" evidence="2">
    <location>
        <begin position="68"/>
        <end position="170"/>
    </location>
</feature>
<evidence type="ECO:0000313" key="5">
    <source>
        <dbReference type="Proteomes" id="UP000001058"/>
    </source>
</evidence>
<proteinExistence type="predicted"/>
<keyword evidence="1" id="KW-0175">Coiled coil</keyword>
<dbReference type="AlphaFoldDB" id="D8U164"/>
<keyword evidence="3" id="KW-0812">Transmembrane</keyword>
<feature type="compositionally biased region" description="Low complexity" evidence="2">
    <location>
        <begin position="108"/>
        <end position="129"/>
    </location>
</feature>
<dbReference type="InParanoid" id="D8U164"/>
<evidence type="ECO:0000313" key="4">
    <source>
        <dbReference type="EMBL" id="EFJ46578.1"/>
    </source>
</evidence>
<protein>
    <submittedName>
        <fullName evidence="4">Uncharacterized protein</fullName>
    </submittedName>
</protein>
<dbReference type="Proteomes" id="UP000001058">
    <property type="component" value="Unassembled WGS sequence"/>
</dbReference>
<evidence type="ECO:0000256" key="2">
    <source>
        <dbReference type="SAM" id="MobiDB-lite"/>
    </source>
</evidence>
<feature type="compositionally biased region" description="Polar residues" evidence="2">
    <location>
        <begin position="75"/>
        <end position="84"/>
    </location>
</feature>
<keyword evidence="3" id="KW-1133">Transmembrane helix</keyword>
<organism evidence="5">
    <name type="scientific">Volvox carteri f. nagariensis</name>
    <dbReference type="NCBI Taxonomy" id="3068"/>
    <lineage>
        <taxon>Eukaryota</taxon>
        <taxon>Viridiplantae</taxon>
        <taxon>Chlorophyta</taxon>
        <taxon>core chlorophytes</taxon>
        <taxon>Chlorophyceae</taxon>
        <taxon>CS clade</taxon>
        <taxon>Chlamydomonadales</taxon>
        <taxon>Volvocaceae</taxon>
        <taxon>Volvox</taxon>
    </lineage>
</organism>
<dbReference type="KEGG" id="vcn:VOLCADRAFT_93036"/>
<accession>D8U164</accession>
<dbReference type="EMBL" id="GL378350">
    <property type="protein sequence ID" value="EFJ46578.1"/>
    <property type="molecule type" value="Genomic_DNA"/>
</dbReference>
<gene>
    <name evidence="4" type="ORF">VOLCADRAFT_93036</name>
</gene>
<dbReference type="GeneID" id="9628685"/>
<sequence>MATNATTEDAAAVAPDPEDLLEGFAVVETPPAQNFVFGASGPSSAPQLHGLTKAVISAAAFTSAVTSRGPLAGGSRQTSASQALPSPPRSPAAGPVTPAGGGGGGGAARSPDGDGSSAKVDPAMMATVPVPAPPPSQPVHTTANTATAKSSRYPHGGNTNATATQPARLRRPVSASAAAAAAARRAVVALSAASLLVVAGALWAAFTISRLKAELRTAREQLTSLGSDLSEAREQCVLVSQLRELRTGELPTPAARRDGCTIC</sequence>
<reference evidence="4 5" key="1">
    <citation type="journal article" date="2010" name="Science">
        <title>Genomic analysis of organismal complexity in the multicellular green alga Volvox carteri.</title>
        <authorList>
            <person name="Prochnik S.E."/>
            <person name="Umen J."/>
            <person name="Nedelcu A.M."/>
            <person name="Hallmann A."/>
            <person name="Miller S.M."/>
            <person name="Nishii I."/>
            <person name="Ferris P."/>
            <person name="Kuo A."/>
            <person name="Mitros T."/>
            <person name="Fritz-Laylin L.K."/>
            <person name="Hellsten U."/>
            <person name="Chapman J."/>
            <person name="Simakov O."/>
            <person name="Rensing S.A."/>
            <person name="Terry A."/>
            <person name="Pangilinan J."/>
            <person name="Kapitonov V."/>
            <person name="Jurka J."/>
            <person name="Salamov A."/>
            <person name="Shapiro H."/>
            <person name="Schmutz J."/>
            <person name="Grimwood J."/>
            <person name="Lindquist E."/>
            <person name="Lucas S."/>
            <person name="Grigoriev I.V."/>
            <person name="Schmitt R."/>
            <person name="Kirk D."/>
            <person name="Rokhsar D.S."/>
        </authorList>
    </citation>
    <scope>NUCLEOTIDE SEQUENCE [LARGE SCALE GENOMIC DNA]</scope>
    <source>
        <strain evidence="5">f. Nagariensis / Eve</strain>
    </source>
</reference>
<keyword evidence="5" id="KW-1185">Reference proteome</keyword>
<feature type="transmembrane region" description="Helical" evidence="3">
    <location>
        <begin position="186"/>
        <end position="206"/>
    </location>
</feature>
<feature type="coiled-coil region" evidence="1">
    <location>
        <begin position="208"/>
        <end position="235"/>
    </location>
</feature>